<dbReference type="AlphaFoldDB" id="A0A4Z2DZK9"/>
<dbReference type="EMBL" id="SRLO01025395">
    <property type="protein sequence ID" value="TNN21877.1"/>
    <property type="molecule type" value="Genomic_DNA"/>
</dbReference>
<evidence type="ECO:0000313" key="1">
    <source>
        <dbReference type="EMBL" id="TNN21877.1"/>
    </source>
</evidence>
<protein>
    <submittedName>
        <fullName evidence="1">Uncharacterized protein</fullName>
    </submittedName>
</protein>
<comment type="caution">
    <text evidence="1">The sequence shown here is derived from an EMBL/GenBank/DDBJ whole genome shotgun (WGS) entry which is preliminary data.</text>
</comment>
<sequence length="59" mass="6282">MKFMGRRSLDLLGRLPAIGFNAKDREADHSLQGGGDRSVHAGMEGYSEKGMSCLAAGID</sequence>
<accession>A0A4Z2DZK9</accession>
<gene>
    <name evidence="1" type="ORF">EYF80_068011</name>
</gene>
<proteinExistence type="predicted"/>
<evidence type="ECO:0000313" key="2">
    <source>
        <dbReference type="Proteomes" id="UP000314294"/>
    </source>
</evidence>
<organism evidence="1 2">
    <name type="scientific">Liparis tanakae</name>
    <name type="common">Tanaka's snailfish</name>
    <dbReference type="NCBI Taxonomy" id="230148"/>
    <lineage>
        <taxon>Eukaryota</taxon>
        <taxon>Metazoa</taxon>
        <taxon>Chordata</taxon>
        <taxon>Craniata</taxon>
        <taxon>Vertebrata</taxon>
        <taxon>Euteleostomi</taxon>
        <taxon>Actinopterygii</taxon>
        <taxon>Neopterygii</taxon>
        <taxon>Teleostei</taxon>
        <taxon>Neoteleostei</taxon>
        <taxon>Acanthomorphata</taxon>
        <taxon>Eupercaria</taxon>
        <taxon>Perciformes</taxon>
        <taxon>Cottioidei</taxon>
        <taxon>Cottales</taxon>
        <taxon>Liparidae</taxon>
        <taxon>Liparis</taxon>
    </lineage>
</organism>
<name>A0A4Z2DZK9_9TELE</name>
<reference evidence="1 2" key="1">
    <citation type="submission" date="2019-03" db="EMBL/GenBank/DDBJ databases">
        <title>First draft genome of Liparis tanakae, snailfish: a comprehensive survey of snailfish specific genes.</title>
        <authorList>
            <person name="Kim W."/>
            <person name="Song I."/>
            <person name="Jeong J.-H."/>
            <person name="Kim D."/>
            <person name="Kim S."/>
            <person name="Ryu S."/>
            <person name="Song J.Y."/>
            <person name="Lee S.K."/>
        </authorList>
    </citation>
    <scope>NUCLEOTIDE SEQUENCE [LARGE SCALE GENOMIC DNA]</scope>
    <source>
        <tissue evidence="1">Muscle</tissue>
    </source>
</reference>
<keyword evidence="2" id="KW-1185">Reference proteome</keyword>
<dbReference type="Proteomes" id="UP000314294">
    <property type="component" value="Unassembled WGS sequence"/>
</dbReference>